<feature type="compositionally biased region" description="Polar residues" evidence="1">
    <location>
        <begin position="307"/>
        <end position="317"/>
    </location>
</feature>
<reference evidence="2" key="1">
    <citation type="submission" date="2022-11" db="EMBL/GenBank/DDBJ databases">
        <authorList>
            <person name="Petersen C."/>
        </authorList>
    </citation>
    <scope>NUCLEOTIDE SEQUENCE</scope>
    <source>
        <strain evidence="2">IBT 19713</strain>
    </source>
</reference>
<dbReference type="EMBL" id="JAPQKS010000007">
    <property type="protein sequence ID" value="KAJ5219684.1"/>
    <property type="molecule type" value="Genomic_DNA"/>
</dbReference>
<dbReference type="Proteomes" id="UP001150941">
    <property type="component" value="Unassembled WGS sequence"/>
</dbReference>
<dbReference type="OrthoDB" id="73875at2759"/>
<dbReference type="AlphaFoldDB" id="A0A9W9NJB7"/>
<protein>
    <submittedName>
        <fullName evidence="2">Uncharacterized protein</fullName>
    </submittedName>
</protein>
<feature type="region of interest" description="Disordered" evidence="1">
    <location>
        <begin position="274"/>
        <end position="317"/>
    </location>
</feature>
<organism evidence="2 3">
    <name type="scientific">Penicillium chermesinum</name>
    <dbReference type="NCBI Taxonomy" id="63820"/>
    <lineage>
        <taxon>Eukaryota</taxon>
        <taxon>Fungi</taxon>
        <taxon>Dikarya</taxon>
        <taxon>Ascomycota</taxon>
        <taxon>Pezizomycotina</taxon>
        <taxon>Eurotiomycetes</taxon>
        <taxon>Eurotiomycetidae</taxon>
        <taxon>Eurotiales</taxon>
        <taxon>Aspergillaceae</taxon>
        <taxon>Penicillium</taxon>
    </lineage>
</organism>
<reference evidence="2" key="2">
    <citation type="journal article" date="2023" name="IMA Fungus">
        <title>Comparative genomic study of the Penicillium genus elucidates a diverse pangenome and 15 lateral gene transfer events.</title>
        <authorList>
            <person name="Petersen C."/>
            <person name="Sorensen T."/>
            <person name="Nielsen M.R."/>
            <person name="Sondergaard T.E."/>
            <person name="Sorensen J.L."/>
            <person name="Fitzpatrick D.A."/>
            <person name="Frisvad J.C."/>
            <person name="Nielsen K.L."/>
        </authorList>
    </citation>
    <scope>NUCLEOTIDE SEQUENCE</scope>
    <source>
        <strain evidence="2">IBT 19713</strain>
    </source>
</reference>
<dbReference type="GeneID" id="83205487"/>
<accession>A0A9W9NJB7</accession>
<evidence type="ECO:0000313" key="2">
    <source>
        <dbReference type="EMBL" id="KAJ5219684.1"/>
    </source>
</evidence>
<evidence type="ECO:0000313" key="3">
    <source>
        <dbReference type="Proteomes" id="UP001150941"/>
    </source>
</evidence>
<gene>
    <name evidence="2" type="ORF">N7468_008888</name>
</gene>
<dbReference type="RefSeq" id="XP_058326514.1">
    <property type="nucleotide sequence ID" value="XM_058478184.1"/>
</dbReference>
<comment type="caution">
    <text evidence="2">The sequence shown here is derived from an EMBL/GenBank/DDBJ whole genome shotgun (WGS) entry which is preliminary data.</text>
</comment>
<name>A0A9W9NJB7_9EURO</name>
<keyword evidence="3" id="KW-1185">Reference proteome</keyword>
<proteinExistence type="predicted"/>
<sequence>MSVRTAPAAWDKQHTTSWRWWVPNLPKSLGANKCDRDEWPPAAFMEQKGSPYVQWIRFVPSSANRKAGQLWKGICGKPKKQTKWEGGPIRDGTCTTVKSVIYTLNAMSMYFKNVFSHPGLDDNPCLPIITDDPGFALFTQDAWYGDNVLAGYNPAAYKYNPVSSLTAGHKMPRGWWSKIAKRSDQEDEQRWVEMETEIFEALEEVAEGTYIPVQQMDFDPEKVIIDEGNSSRYATPQELWEELGLLKCRSYNCEKERAAVGHYEAEEIESQMAIPTDQDFPVQTPPPSASRWNPASGPSIPLGPRETGTTRTSSEGN</sequence>
<evidence type="ECO:0000256" key="1">
    <source>
        <dbReference type="SAM" id="MobiDB-lite"/>
    </source>
</evidence>